<evidence type="ECO:0000313" key="3">
    <source>
        <dbReference type="Proteomes" id="UP001152795"/>
    </source>
</evidence>
<protein>
    <submittedName>
        <fullName evidence="2">Uncharacterized protein</fullName>
    </submittedName>
</protein>
<proteinExistence type="predicted"/>
<evidence type="ECO:0000256" key="1">
    <source>
        <dbReference type="SAM" id="MobiDB-lite"/>
    </source>
</evidence>
<sequence length="91" mass="10474">MHSPLRDVVVHSWKVVTQVFDDKNNQKQVFAYGVNCEVDELLLPEHYESSSSCCFDEDESYSEQEIEDENETTSESSEAECKDEKSECRDG</sequence>
<dbReference type="Proteomes" id="UP001152795">
    <property type="component" value="Unassembled WGS sequence"/>
</dbReference>
<evidence type="ECO:0000313" key="2">
    <source>
        <dbReference type="EMBL" id="CAB4037329.1"/>
    </source>
</evidence>
<reference evidence="2" key="1">
    <citation type="submission" date="2020-04" db="EMBL/GenBank/DDBJ databases">
        <authorList>
            <person name="Alioto T."/>
            <person name="Alioto T."/>
            <person name="Gomez Garrido J."/>
        </authorList>
    </citation>
    <scope>NUCLEOTIDE SEQUENCE</scope>
    <source>
        <strain evidence="2">A484AB</strain>
    </source>
</reference>
<feature type="non-terminal residue" evidence="2">
    <location>
        <position position="91"/>
    </location>
</feature>
<gene>
    <name evidence="2" type="ORF">PACLA_8A049011</name>
</gene>
<organism evidence="2 3">
    <name type="scientific">Paramuricea clavata</name>
    <name type="common">Red gorgonian</name>
    <name type="synonym">Violescent sea-whip</name>
    <dbReference type="NCBI Taxonomy" id="317549"/>
    <lineage>
        <taxon>Eukaryota</taxon>
        <taxon>Metazoa</taxon>
        <taxon>Cnidaria</taxon>
        <taxon>Anthozoa</taxon>
        <taxon>Octocorallia</taxon>
        <taxon>Malacalcyonacea</taxon>
        <taxon>Plexauridae</taxon>
        <taxon>Paramuricea</taxon>
    </lineage>
</organism>
<dbReference type="AlphaFoldDB" id="A0A7D9LQI6"/>
<feature type="compositionally biased region" description="Acidic residues" evidence="1">
    <location>
        <begin position="55"/>
        <end position="72"/>
    </location>
</feature>
<comment type="caution">
    <text evidence="2">The sequence shown here is derived from an EMBL/GenBank/DDBJ whole genome shotgun (WGS) entry which is preliminary data.</text>
</comment>
<accession>A0A7D9LQI6</accession>
<dbReference type="EMBL" id="CACRXK020022956">
    <property type="protein sequence ID" value="CAB4037329.1"/>
    <property type="molecule type" value="Genomic_DNA"/>
</dbReference>
<feature type="compositionally biased region" description="Basic and acidic residues" evidence="1">
    <location>
        <begin position="79"/>
        <end position="91"/>
    </location>
</feature>
<keyword evidence="3" id="KW-1185">Reference proteome</keyword>
<name>A0A7D9LQI6_PARCT</name>
<feature type="region of interest" description="Disordered" evidence="1">
    <location>
        <begin position="51"/>
        <end position="91"/>
    </location>
</feature>